<dbReference type="WBParaSite" id="PSU_v2.g6644.t1">
    <property type="protein sequence ID" value="PSU_v2.g6644.t1"/>
    <property type="gene ID" value="PSU_v2.g6644"/>
</dbReference>
<dbReference type="InterPro" id="IPR016024">
    <property type="entry name" value="ARM-type_fold"/>
</dbReference>
<evidence type="ECO:0000313" key="1">
    <source>
        <dbReference type="Proteomes" id="UP000887577"/>
    </source>
</evidence>
<dbReference type="AlphaFoldDB" id="A0A914Z433"/>
<proteinExistence type="predicted"/>
<dbReference type="Pfam" id="PF00514">
    <property type="entry name" value="Arm"/>
    <property type="match status" value="1"/>
</dbReference>
<organism evidence="1 2">
    <name type="scientific">Panagrolaimus superbus</name>
    <dbReference type="NCBI Taxonomy" id="310955"/>
    <lineage>
        <taxon>Eukaryota</taxon>
        <taxon>Metazoa</taxon>
        <taxon>Ecdysozoa</taxon>
        <taxon>Nematoda</taxon>
        <taxon>Chromadorea</taxon>
        <taxon>Rhabditida</taxon>
        <taxon>Tylenchina</taxon>
        <taxon>Panagrolaimomorpha</taxon>
        <taxon>Panagrolaimoidea</taxon>
        <taxon>Panagrolaimidae</taxon>
        <taxon>Panagrolaimus</taxon>
    </lineage>
</organism>
<evidence type="ECO:0000313" key="2">
    <source>
        <dbReference type="WBParaSite" id="PSU_v2.g6644.t1"/>
    </source>
</evidence>
<accession>A0A914Z433</accession>
<reference evidence="2" key="1">
    <citation type="submission" date="2022-11" db="UniProtKB">
        <authorList>
            <consortium name="WormBaseParasite"/>
        </authorList>
    </citation>
    <scope>IDENTIFICATION</scope>
</reference>
<dbReference type="SMART" id="SM00185">
    <property type="entry name" value="ARM"/>
    <property type="match status" value="1"/>
</dbReference>
<dbReference type="Proteomes" id="UP000887577">
    <property type="component" value="Unplaced"/>
</dbReference>
<dbReference type="Gene3D" id="1.25.10.10">
    <property type="entry name" value="Leucine-rich Repeat Variant"/>
    <property type="match status" value="1"/>
</dbReference>
<keyword evidence="1" id="KW-1185">Reference proteome</keyword>
<sequence>MCRNVFPKGKCVVPSKIPKLLPTIVKLMGSKFPKVQEEAIFFITVITTTSNRAKSAEQNTQKTVDAGAVKKLVKCLSSRSADVQELALRCIENIAFKFPDEILATNGITTAVIKKSTKPVVCEEVLKALNTS</sequence>
<dbReference type="SUPFAM" id="SSF48371">
    <property type="entry name" value="ARM repeat"/>
    <property type="match status" value="1"/>
</dbReference>
<name>A0A914Z433_9BILA</name>
<dbReference type="InterPro" id="IPR000225">
    <property type="entry name" value="Armadillo"/>
</dbReference>
<dbReference type="InterPro" id="IPR011989">
    <property type="entry name" value="ARM-like"/>
</dbReference>
<protein>
    <submittedName>
        <fullName evidence="2">Uncharacterized protein</fullName>
    </submittedName>
</protein>